<reference evidence="2" key="1">
    <citation type="submission" date="2022-11" db="UniProtKB">
        <authorList>
            <consortium name="WormBaseParasite"/>
        </authorList>
    </citation>
    <scope>IDENTIFICATION</scope>
</reference>
<organism evidence="1 2">
    <name type="scientific">Panagrolaimus sp. ES5</name>
    <dbReference type="NCBI Taxonomy" id="591445"/>
    <lineage>
        <taxon>Eukaryota</taxon>
        <taxon>Metazoa</taxon>
        <taxon>Ecdysozoa</taxon>
        <taxon>Nematoda</taxon>
        <taxon>Chromadorea</taxon>
        <taxon>Rhabditida</taxon>
        <taxon>Tylenchina</taxon>
        <taxon>Panagrolaimomorpha</taxon>
        <taxon>Panagrolaimoidea</taxon>
        <taxon>Panagrolaimidae</taxon>
        <taxon>Panagrolaimus</taxon>
    </lineage>
</organism>
<evidence type="ECO:0000313" key="2">
    <source>
        <dbReference type="WBParaSite" id="ES5_v2.g17013.t1"/>
    </source>
</evidence>
<dbReference type="Proteomes" id="UP000887579">
    <property type="component" value="Unplaced"/>
</dbReference>
<evidence type="ECO:0000313" key="1">
    <source>
        <dbReference type="Proteomes" id="UP000887579"/>
    </source>
</evidence>
<name>A0AC34FI78_9BILA</name>
<accession>A0AC34FI78</accession>
<proteinExistence type="predicted"/>
<protein>
    <submittedName>
        <fullName evidence="2">Ig-like domain-containing protein</fullName>
    </submittedName>
</protein>
<sequence>MSTIIFVFVLTYLVFLHSGVGGDDSNTIIDRYVPLGQHFNFTCDAYERIKEKHLQVIEVQWSYRCQKSSIILDNSPNLRFIYDTNSYFLIGYDIQKEHEGVLECKVLYTNAPMEEEYVESSTINLKVQDCNENIDSNISHALRNPCQFGQCKVVSSKLGGIKHEKLYCECVEQYTGLYCDVEKSGTWWRETLYYSSTFGHFLCTGIIFLGFYCFDRSNSKERISLKEDVPDFGRIPDQPDILYPAARKRTRVRQPPTYQPPQQPPPGDPIEERLQQPPPLVAPIEEVPPQLPELRQNDGAIPIQENVVDVPIPDPPQQ</sequence>
<dbReference type="WBParaSite" id="ES5_v2.g17013.t1">
    <property type="protein sequence ID" value="ES5_v2.g17013.t1"/>
    <property type="gene ID" value="ES5_v2.g17013"/>
</dbReference>